<dbReference type="RefSeq" id="XP_008084644.1">
    <property type="nucleotide sequence ID" value="XM_008086453.1"/>
</dbReference>
<feature type="compositionally biased region" description="Polar residues" evidence="1">
    <location>
        <begin position="73"/>
        <end position="92"/>
    </location>
</feature>
<evidence type="ECO:0000259" key="2">
    <source>
        <dbReference type="Pfam" id="PF23549"/>
    </source>
</evidence>
<dbReference type="GeneID" id="19468904"/>
<dbReference type="KEGG" id="glz:GLAREA_09857"/>
<evidence type="ECO:0000313" key="4">
    <source>
        <dbReference type="Proteomes" id="UP000016922"/>
    </source>
</evidence>
<evidence type="ECO:0000256" key="1">
    <source>
        <dbReference type="SAM" id="MobiDB-lite"/>
    </source>
</evidence>
<dbReference type="AlphaFoldDB" id="S3D9T3"/>
<organism evidence="3 4">
    <name type="scientific">Glarea lozoyensis (strain ATCC 20868 / MF5171)</name>
    <dbReference type="NCBI Taxonomy" id="1116229"/>
    <lineage>
        <taxon>Eukaryota</taxon>
        <taxon>Fungi</taxon>
        <taxon>Dikarya</taxon>
        <taxon>Ascomycota</taxon>
        <taxon>Pezizomycotina</taxon>
        <taxon>Leotiomycetes</taxon>
        <taxon>Helotiales</taxon>
        <taxon>Helotiaceae</taxon>
        <taxon>Glarea</taxon>
    </lineage>
</organism>
<dbReference type="EMBL" id="KE145368">
    <property type="protein sequence ID" value="EPE28736.1"/>
    <property type="molecule type" value="Genomic_DNA"/>
</dbReference>
<keyword evidence="4" id="KW-1185">Reference proteome</keyword>
<reference evidence="3 4" key="1">
    <citation type="journal article" date="2013" name="BMC Genomics">
        <title>Genomics-driven discovery of the pneumocandin biosynthetic gene cluster in the fungus Glarea lozoyensis.</title>
        <authorList>
            <person name="Chen L."/>
            <person name="Yue Q."/>
            <person name="Zhang X."/>
            <person name="Xiang M."/>
            <person name="Wang C."/>
            <person name="Li S."/>
            <person name="Che Y."/>
            <person name="Ortiz-Lopez F.J."/>
            <person name="Bills G.F."/>
            <person name="Liu X."/>
            <person name="An Z."/>
        </authorList>
    </citation>
    <scope>NUCLEOTIDE SEQUENCE [LARGE SCALE GENOMIC DNA]</scope>
    <source>
        <strain evidence="4">ATCC 20868 / MF5171</strain>
    </source>
</reference>
<gene>
    <name evidence="3" type="ORF">GLAREA_09857</name>
</gene>
<sequence length="313" mass="35061">MARETREISSSSETPPPSSIESNATLLRKTSNLSLETRKKKPEVVDLTGEDNRPCTPPEQTPQVFPARDFLMITQTPQKQSTVLSATPGSSTNKRKFDQAIQPPSGVFEKSATPLDPEPQTPSTKRSKKPSTRMGKAIDIETGKISSFKDRLDEEMRGACDAVPRSPEESDDEYFAKVWEEISMQRVNNPLCLNCGRLTKKWIVKADNPIGNAGRTSYRCDRCGKWHGWGDLRGIVEGGQTCYCKGDGRDGRKLARLAVASGRGQREKGTLYWTCARIGGECEGYYEDYTDLEGNLRVLSDEERKKWMDRKLI</sequence>
<feature type="region of interest" description="Disordered" evidence="1">
    <location>
        <begin position="1"/>
        <end position="135"/>
    </location>
</feature>
<name>S3D9T3_GLAL2</name>
<dbReference type="Pfam" id="PF23549">
    <property type="entry name" value="Zn_ribbon_GRF_2"/>
    <property type="match status" value="1"/>
</dbReference>
<feature type="domain" description="GRF-like zinc ribbon" evidence="2">
    <location>
        <begin position="190"/>
        <end position="233"/>
    </location>
</feature>
<proteinExistence type="predicted"/>
<dbReference type="OrthoDB" id="4469945at2759"/>
<feature type="compositionally biased region" description="Polar residues" evidence="1">
    <location>
        <begin position="23"/>
        <end position="35"/>
    </location>
</feature>
<accession>S3D9T3</accession>
<protein>
    <recommendedName>
        <fullName evidence="2">GRF-like zinc ribbon domain-containing protein</fullName>
    </recommendedName>
</protein>
<evidence type="ECO:0000313" key="3">
    <source>
        <dbReference type="EMBL" id="EPE28736.1"/>
    </source>
</evidence>
<dbReference type="Proteomes" id="UP000016922">
    <property type="component" value="Unassembled WGS sequence"/>
</dbReference>
<dbReference type="HOGENOM" id="CLU_888652_0_0_1"/>
<dbReference type="InterPro" id="IPR056444">
    <property type="entry name" value="Zn_ribbon_GRF_2"/>
</dbReference>